<reference evidence="2" key="1">
    <citation type="submission" date="2015-09" db="EMBL/GenBank/DDBJ databases">
        <authorList>
            <consortium name="Pathogen Informatics"/>
        </authorList>
    </citation>
    <scope>NUCLEOTIDE SEQUENCE [LARGE SCALE GENOMIC DNA]</scope>
    <source>
        <strain evidence="2">Lake Konstanz</strain>
    </source>
</reference>
<evidence type="ECO:0000313" key="1">
    <source>
        <dbReference type="EMBL" id="CUG86894.1"/>
    </source>
</evidence>
<protein>
    <recommendedName>
        <fullName evidence="3">F-box domain-containing protein</fullName>
    </recommendedName>
</protein>
<gene>
    <name evidence="1" type="ORF">BSAL_07245</name>
</gene>
<dbReference type="EMBL" id="CYKH01001400">
    <property type="protein sequence ID" value="CUG86894.1"/>
    <property type="molecule type" value="Genomic_DNA"/>
</dbReference>
<dbReference type="AlphaFoldDB" id="A0A0S4J9T6"/>
<evidence type="ECO:0008006" key="3">
    <source>
        <dbReference type="Google" id="ProtNLM"/>
    </source>
</evidence>
<organism evidence="1 2">
    <name type="scientific">Bodo saltans</name>
    <name type="common">Flagellated protozoan</name>
    <dbReference type="NCBI Taxonomy" id="75058"/>
    <lineage>
        <taxon>Eukaryota</taxon>
        <taxon>Discoba</taxon>
        <taxon>Euglenozoa</taxon>
        <taxon>Kinetoplastea</taxon>
        <taxon>Metakinetoplastina</taxon>
        <taxon>Eubodonida</taxon>
        <taxon>Bodonidae</taxon>
        <taxon>Bodo</taxon>
    </lineage>
</organism>
<dbReference type="VEuPathDB" id="TriTrypDB:BSAL_07245"/>
<evidence type="ECO:0000313" key="2">
    <source>
        <dbReference type="Proteomes" id="UP000051952"/>
    </source>
</evidence>
<name>A0A0S4J9T6_BODSA</name>
<accession>A0A0S4J9T6</accession>
<sequence length="313" mass="35166">MEPSEVVVTEILRFLSLENRLTASRINQRWHDCASSASAWIGNMPLAASYDGGWTLPSPRVAMRMVQCSHEEPLCAAVSQLRLVAENKEPLGSDIHSAIENSLAGIAHLHEIHFSQSPSVASRAIQQKQYLLNRYFPTLLWVLLCAEVPQQLHIRKSRGNEAEDEAPIGLWDLCFTFIAAPEMPTAETSSDLEILTGVITVFHFFRVASIAMGLFLQKADVFDAPLWFFLSCLSAVRQRHQNENDGQKVNVERKVVRNLLTSALESVNSIHMACADALRLLSYDEGTKHQLTRVLHQLTLLRSRVESELLLWV</sequence>
<keyword evidence="2" id="KW-1185">Reference proteome</keyword>
<proteinExistence type="predicted"/>
<dbReference type="Proteomes" id="UP000051952">
    <property type="component" value="Unassembled WGS sequence"/>
</dbReference>